<feature type="domain" description="CCHC-type" evidence="3">
    <location>
        <begin position="194"/>
        <end position="209"/>
    </location>
</feature>
<sequence>AYPSPKPSQGKKLAKKSIERQQERIPSTANKIIIRPRGGVNNIINIVGRLNLSRVIIQAAGLDLTTTKGDIISPNSTQQSILVATTDTKRTYKYAAIQALKIGPNIIEAKSYIAMPEDGDKGVFQDVPLEYSAEEIKEMIEWSGTNPQISGIRRLGAGSKIILILFEDWFVPKWLNFQGINMRCYLHKKKYEVCTTCGRLGHRADVCPDPTNVKCRGCGLEHPGAEHTCEPKCQLCGKDHVLGDNKCREIYRMPYLSKKKMWEKRLENNNCNQLQEARDPSSTLRNKSTGDENPEEGTGQTRTHGRRPGPDRDQDQAREPERPRNPGTRARDEDLACLPEILRIHGANSSQQITRR</sequence>
<dbReference type="PROSITE" id="PS50158">
    <property type="entry name" value="ZF_CCHC"/>
    <property type="match status" value="1"/>
</dbReference>
<feature type="compositionally biased region" description="Basic and acidic residues" evidence="2">
    <location>
        <begin position="308"/>
        <end position="334"/>
    </location>
</feature>
<protein>
    <recommendedName>
        <fullName evidence="3">CCHC-type domain-containing protein</fullName>
    </recommendedName>
</protein>
<evidence type="ECO:0000256" key="2">
    <source>
        <dbReference type="SAM" id="MobiDB-lite"/>
    </source>
</evidence>
<feature type="compositionally biased region" description="Polar residues" evidence="2">
    <location>
        <begin position="271"/>
        <end position="287"/>
    </location>
</feature>
<name>A0A023G8S1_AMBTT</name>
<proteinExistence type="evidence at transcript level"/>
<dbReference type="GO" id="GO:0003676">
    <property type="term" value="F:nucleic acid binding"/>
    <property type="evidence" value="ECO:0007669"/>
    <property type="project" value="InterPro"/>
</dbReference>
<dbReference type="GO" id="GO:0008270">
    <property type="term" value="F:zinc ion binding"/>
    <property type="evidence" value="ECO:0007669"/>
    <property type="project" value="UniProtKB-KW"/>
</dbReference>
<feature type="region of interest" description="Disordered" evidence="2">
    <location>
        <begin position="271"/>
        <end position="336"/>
    </location>
</feature>
<evidence type="ECO:0000313" key="4">
    <source>
        <dbReference type="EMBL" id="JAC30154.1"/>
    </source>
</evidence>
<accession>A0A023G8S1</accession>
<keyword evidence="1" id="KW-0863">Zinc-finger</keyword>
<reference evidence="4" key="1">
    <citation type="submission" date="2014-03" db="EMBL/GenBank/DDBJ databases">
        <title>The sialotranscriptome of Amblyomma triste, Amblyomma parvum and Amblyomma cajennense ticks, uncovered by 454-based RNA-seq.</title>
        <authorList>
            <person name="Garcia G.R."/>
            <person name="Gardinassi L.G."/>
            <person name="Ribeiro J.M."/>
            <person name="Anatriello E."/>
            <person name="Ferreira B.R."/>
            <person name="Moreira H.N."/>
            <person name="Mafra C."/>
            <person name="Olegario M.M."/>
            <person name="Szabo P.J."/>
            <person name="Miranda-Santos I.K."/>
            <person name="Maruyama S.R."/>
        </authorList>
    </citation>
    <scope>NUCLEOTIDE SEQUENCE</scope>
    <source>
        <strain evidence="4">Mato Grasso do Sul</strain>
        <tissue evidence="4">Salivary glands</tissue>
    </source>
</reference>
<feature type="non-terminal residue" evidence="4">
    <location>
        <position position="1"/>
    </location>
</feature>
<dbReference type="EMBL" id="GBBM01005264">
    <property type="protein sequence ID" value="JAC30154.1"/>
    <property type="molecule type" value="mRNA"/>
</dbReference>
<evidence type="ECO:0000259" key="3">
    <source>
        <dbReference type="PROSITE" id="PS50158"/>
    </source>
</evidence>
<keyword evidence="1" id="KW-0862">Zinc</keyword>
<dbReference type="AlphaFoldDB" id="A0A023G8S1"/>
<feature type="region of interest" description="Disordered" evidence="2">
    <location>
        <begin position="1"/>
        <end position="21"/>
    </location>
</feature>
<dbReference type="InterPro" id="IPR001878">
    <property type="entry name" value="Znf_CCHC"/>
</dbReference>
<keyword evidence="1" id="KW-0479">Metal-binding</keyword>
<organism evidence="4">
    <name type="scientific">Amblyomma triste</name>
    <name type="common">Neotropical tick</name>
    <dbReference type="NCBI Taxonomy" id="251400"/>
    <lineage>
        <taxon>Eukaryota</taxon>
        <taxon>Metazoa</taxon>
        <taxon>Ecdysozoa</taxon>
        <taxon>Arthropoda</taxon>
        <taxon>Chelicerata</taxon>
        <taxon>Arachnida</taxon>
        <taxon>Acari</taxon>
        <taxon>Parasitiformes</taxon>
        <taxon>Ixodida</taxon>
        <taxon>Ixodoidea</taxon>
        <taxon>Ixodidae</taxon>
        <taxon>Amblyomminae</taxon>
        <taxon>Amblyomma</taxon>
    </lineage>
</organism>
<evidence type="ECO:0000256" key="1">
    <source>
        <dbReference type="PROSITE-ProRule" id="PRU00047"/>
    </source>
</evidence>